<evidence type="ECO:0000313" key="1">
    <source>
        <dbReference type="EMBL" id="CAL5228853.1"/>
    </source>
</evidence>
<evidence type="ECO:0000313" key="2">
    <source>
        <dbReference type="Proteomes" id="UP001497392"/>
    </source>
</evidence>
<organism evidence="1 2">
    <name type="scientific">Coccomyxa viridis</name>
    <dbReference type="NCBI Taxonomy" id="1274662"/>
    <lineage>
        <taxon>Eukaryota</taxon>
        <taxon>Viridiplantae</taxon>
        <taxon>Chlorophyta</taxon>
        <taxon>core chlorophytes</taxon>
        <taxon>Trebouxiophyceae</taxon>
        <taxon>Trebouxiophyceae incertae sedis</taxon>
        <taxon>Coccomyxaceae</taxon>
        <taxon>Coccomyxa</taxon>
    </lineage>
</organism>
<sequence>MNSSLAELQKTLWQPEVLSASRGACQDLADPDAQGGGYLKAVIMQGLMCTAEKLLGPGHELLPIDPCYKHGPCFAGICGSREAARKSRAQVITELRKMMA</sequence>
<comment type="caution">
    <text evidence="1">The sequence shown here is derived from an EMBL/GenBank/DDBJ whole genome shotgun (WGS) entry which is preliminary data.</text>
</comment>
<protein>
    <submittedName>
        <fullName evidence="1">G12062 protein</fullName>
    </submittedName>
</protein>
<reference evidence="1 2" key="1">
    <citation type="submission" date="2024-06" db="EMBL/GenBank/DDBJ databases">
        <authorList>
            <person name="Kraege A."/>
            <person name="Thomma B."/>
        </authorList>
    </citation>
    <scope>NUCLEOTIDE SEQUENCE [LARGE SCALE GENOMIC DNA]</scope>
</reference>
<keyword evidence="2" id="KW-1185">Reference proteome</keyword>
<proteinExistence type="predicted"/>
<name>A0ABP1GGF2_9CHLO</name>
<accession>A0ABP1GGF2</accession>
<gene>
    <name evidence="1" type="primary">g12062</name>
    <name evidence="1" type="ORF">VP750_LOCUS10759</name>
</gene>
<dbReference type="EMBL" id="CAXHTA020000019">
    <property type="protein sequence ID" value="CAL5228853.1"/>
    <property type="molecule type" value="Genomic_DNA"/>
</dbReference>
<dbReference type="Proteomes" id="UP001497392">
    <property type="component" value="Unassembled WGS sequence"/>
</dbReference>